<accession>A0A0M8N6A8</accession>
<evidence type="ECO:0000313" key="3">
    <source>
        <dbReference type="EMBL" id="KOS20801.1"/>
    </source>
</evidence>
<reference evidence="3 4" key="1">
    <citation type="submission" date="2015-07" db="EMBL/GenBank/DDBJ databases">
        <title>The genome of the fungus Escovopsis weberi, a specialized disease agent of ant agriculture.</title>
        <authorList>
            <person name="de Man T.J."/>
            <person name="Stajich J.E."/>
            <person name="Kubicek C.P."/>
            <person name="Chenthamara K."/>
            <person name="Atanasova L."/>
            <person name="Druzhinina I.S."/>
            <person name="Birnbaum S."/>
            <person name="Barribeau S.M."/>
            <person name="Teiling C."/>
            <person name="Suen G."/>
            <person name="Currie C."/>
            <person name="Gerardo N.M."/>
        </authorList>
    </citation>
    <scope>NUCLEOTIDE SEQUENCE [LARGE SCALE GENOMIC DNA]</scope>
</reference>
<dbReference type="GO" id="GO:0030151">
    <property type="term" value="F:molybdenum ion binding"/>
    <property type="evidence" value="ECO:0007669"/>
    <property type="project" value="InterPro"/>
</dbReference>
<dbReference type="AlphaFoldDB" id="A0A0M8N6A8"/>
<organism evidence="3 4">
    <name type="scientific">Escovopsis weberi</name>
    <dbReference type="NCBI Taxonomy" id="150374"/>
    <lineage>
        <taxon>Eukaryota</taxon>
        <taxon>Fungi</taxon>
        <taxon>Dikarya</taxon>
        <taxon>Ascomycota</taxon>
        <taxon>Pezizomycotina</taxon>
        <taxon>Sordariomycetes</taxon>
        <taxon>Hypocreomycetidae</taxon>
        <taxon>Hypocreales</taxon>
        <taxon>Hypocreaceae</taxon>
        <taxon>Escovopsis</taxon>
    </lineage>
</organism>
<dbReference type="GO" id="GO:0003824">
    <property type="term" value="F:catalytic activity"/>
    <property type="evidence" value="ECO:0007669"/>
    <property type="project" value="InterPro"/>
</dbReference>
<feature type="compositionally biased region" description="Low complexity" evidence="1">
    <location>
        <begin position="130"/>
        <end position="139"/>
    </location>
</feature>
<dbReference type="Proteomes" id="UP000053831">
    <property type="component" value="Unassembled WGS sequence"/>
</dbReference>
<dbReference type="PROSITE" id="PS51340">
    <property type="entry name" value="MOSC"/>
    <property type="match status" value="1"/>
</dbReference>
<keyword evidence="4" id="KW-1185">Reference proteome</keyword>
<protein>
    <submittedName>
        <fullName evidence="3">Molybdenum cofactor sulfurase</fullName>
    </submittedName>
</protein>
<dbReference type="Pfam" id="PF03473">
    <property type="entry name" value="MOSC"/>
    <property type="match status" value="1"/>
</dbReference>
<dbReference type="STRING" id="150374.A0A0M8N6A8"/>
<gene>
    <name evidence="3" type="ORF">ESCO_004352</name>
</gene>
<feature type="region of interest" description="Disordered" evidence="1">
    <location>
        <begin position="105"/>
        <end position="139"/>
    </location>
</feature>
<name>A0A0M8N6A8_ESCWE</name>
<dbReference type="PANTHER" id="PTHR14237">
    <property type="entry name" value="MOLYBDOPTERIN COFACTOR SULFURASE MOSC"/>
    <property type="match status" value="1"/>
</dbReference>
<evidence type="ECO:0000256" key="1">
    <source>
        <dbReference type="SAM" id="MobiDB-lite"/>
    </source>
</evidence>
<feature type="domain" description="MOSC" evidence="2">
    <location>
        <begin position="94"/>
        <end position="281"/>
    </location>
</feature>
<dbReference type="OrthoDB" id="10264306at2759"/>
<evidence type="ECO:0000313" key="4">
    <source>
        <dbReference type="Proteomes" id="UP000053831"/>
    </source>
</evidence>
<proteinExistence type="predicted"/>
<dbReference type="GO" id="GO:0030170">
    <property type="term" value="F:pyridoxal phosphate binding"/>
    <property type="evidence" value="ECO:0007669"/>
    <property type="project" value="InterPro"/>
</dbReference>
<dbReference type="PANTHER" id="PTHR14237:SF19">
    <property type="entry name" value="MITOCHONDRIAL AMIDOXIME REDUCING COMPONENT 1"/>
    <property type="match status" value="1"/>
</dbReference>
<sequence>MALLQPYLLFDKGVLRVTYCGELSPGQRSEVDIPLENDAALFDLDSDRAPSKVCGENIHAQAYISEEINSFFSEALCVPCVLARFPAGGRGSSCRLSKARLSKHQKAKKSGPLIPGSFPDVPSPPDSDSEPQNDQQQPQLPSNILLSNESPILMIHTASVDQVNRDIIARGGAEVSEYAFRANIIVENDSGHEAQPAYSEDFWSSVRIGGEKFITLGACQRCQMVCVDQDTGEKKQEPLSTLAKTRRLNSKIYFGVHMRHDHGREGLARPTIQVGDVVSVERTSN</sequence>
<dbReference type="EMBL" id="LGSR01000013">
    <property type="protein sequence ID" value="KOS20801.1"/>
    <property type="molecule type" value="Genomic_DNA"/>
</dbReference>
<comment type="caution">
    <text evidence="3">The sequence shown here is derived from an EMBL/GenBank/DDBJ whole genome shotgun (WGS) entry which is preliminary data.</text>
</comment>
<evidence type="ECO:0000259" key="2">
    <source>
        <dbReference type="PROSITE" id="PS51340"/>
    </source>
</evidence>
<dbReference type="InterPro" id="IPR005302">
    <property type="entry name" value="MoCF_Sase_C"/>
</dbReference>